<keyword evidence="3 5" id="KW-0456">Lyase</keyword>
<evidence type="ECO:0000259" key="4">
    <source>
        <dbReference type="Pfam" id="PF03328"/>
    </source>
</evidence>
<dbReference type="SUPFAM" id="SSF51621">
    <property type="entry name" value="Phosphoenolpyruvate/pyruvate domain"/>
    <property type="match status" value="1"/>
</dbReference>
<proteinExistence type="inferred from homology"/>
<name>A0A517ZG73_9PLAN</name>
<dbReference type="OrthoDB" id="86160at2"/>
<dbReference type="InterPro" id="IPR005000">
    <property type="entry name" value="Aldolase/citrate-lyase_domain"/>
</dbReference>
<feature type="domain" description="HpcH/HpaI aldolase/citrate lyase" evidence="4">
    <location>
        <begin position="21"/>
        <end position="236"/>
    </location>
</feature>
<accession>A0A517ZG73</accession>
<dbReference type="AlphaFoldDB" id="A0A517ZG73"/>
<dbReference type="GO" id="GO:0046872">
    <property type="term" value="F:metal ion binding"/>
    <property type="evidence" value="ECO:0007669"/>
    <property type="project" value="UniProtKB-KW"/>
</dbReference>
<comment type="similarity">
    <text evidence="1">Belongs to the HpcH/HpaI aldolase family.</text>
</comment>
<dbReference type="PANTHER" id="PTHR30502">
    <property type="entry name" value="2-KETO-3-DEOXY-L-RHAMNONATE ALDOLASE"/>
    <property type="match status" value="1"/>
</dbReference>
<evidence type="ECO:0000256" key="2">
    <source>
        <dbReference type="ARBA" id="ARBA00022723"/>
    </source>
</evidence>
<dbReference type="PANTHER" id="PTHR30502:SF0">
    <property type="entry name" value="PHOSPHOENOLPYRUVATE CARBOXYLASE FAMILY PROTEIN"/>
    <property type="match status" value="1"/>
</dbReference>
<keyword evidence="2" id="KW-0479">Metal-binding</keyword>
<dbReference type="GO" id="GO:0008672">
    <property type="term" value="F:2-dehydro-3-deoxyglucarate aldolase activity"/>
    <property type="evidence" value="ECO:0007669"/>
    <property type="project" value="UniProtKB-EC"/>
</dbReference>
<dbReference type="Pfam" id="PF03328">
    <property type="entry name" value="HpcH_HpaI"/>
    <property type="match status" value="1"/>
</dbReference>
<dbReference type="InterPro" id="IPR040442">
    <property type="entry name" value="Pyrv_kinase-like_dom_sf"/>
</dbReference>
<dbReference type="InterPro" id="IPR015813">
    <property type="entry name" value="Pyrv/PenolPyrv_kinase-like_dom"/>
</dbReference>
<evidence type="ECO:0000256" key="3">
    <source>
        <dbReference type="ARBA" id="ARBA00023239"/>
    </source>
</evidence>
<dbReference type="RefSeq" id="WP_145372943.1">
    <property type="nucleotide sequence ID" value="NZ_CP036275.1"/>
</dbReference>
<sequence length="258" mass="28561">MRLSKTLARIRANQPVRMCSLGTFNPAYIRHAAHFGFDCIWLDAEHRCFTERDIQNLMPYFHQYDIDCMLRAPTLEKTRLYRYFEDGATGLMIPHVSTPEKAQMLVDSVKFPPIGDRGLDGAGFDSDFIIQGGEDYPQQANEQTFLVVQIETIEAVANADAIAAIEGIDGLFIGPGDLGLRLKTSPTDLTLEDAFAQVAAAAKKHGKAWGCPALSAEHLTQLHEQGAQILAHGGDFRAMMLMLEQWGLDFENAFGKGD</sequence>
<organism evidence="5 6">
    <name type="scientific">Maioricimonas rarisocia</name>
    <dbReference type="NCBI Taxonomy" id="2528026"/>
    <lineage>
        <taxon>Bacteria</taxon>
        <taxon>Pseudomonadati</taxon>
        <taxon>Planctomycetota</taxon>
        <taxon>Planctomycetia</taxon>
        <taxon>Planctomycetales</taxon>
        <taxon>Planctomycetaceae</taxon>
        <taxon>Maioricimonas</taxon>
    </lineage>
</organism>
<keyword evidence="6" id="KW-1185">Reference proteome</keyword>
<protein>
    <submittedName>
        <fullName evidence="5">5-keto-4-deoxy-D-glucarate aldolase</fullName>
        <ecNumber evidence="5">4.1.2.20</ecNumber>
    </submittedName>
</protein>
<dbReference type="KEGG" id="mri:Mal4_58540"/>
<gene>
    <name evidence="5" type="primary">garL_3</name>
    <name evidence="5" type="ORF">Mal4_58540</name>
</gene>
<evidence type="ECO:0000256" key="1">
    <source>
        <dbReference type="ARBA" id="ARBA00005568"/>
    </source>
</evidence>
<dbReference type="GO" id="GO:0005737">
    <property type="term" value="C:cytoplasm"/>
    <property type="evidence" value="ECO:0007669"/>
    <property type="project" value="TreeGrafter"/>
</dbReference>
<dbReference type="Gene3D" id="3.20.20.60">
    <property type="entry name" value="Phosphoenolpyruvate-binding domains"/>
    <property type="match status" value="1"/>
</dbReference>
<dbReference type="Proteomes" id="UP000320496">
    <property type="component" value="Chromosome"/>
</dbReference>
<reference evidence="5 6" key="1">
    <citation type="submission" date="2019-02" db="EMBL/GenBank/DDBJ databases">
        <title>Deep-cultivation of Planctomycetes and their phenomic and genomic characterization uncovers novel biology.</title>
        <authorList>
            <person name="Wiegand S."/>
            <person name="Jogler M."/>
            <person name="Boedeker C."/>
            <person name="Pinto D."/>
            <person name="Vollmers J."/>
            <person name="Rivas-Marin E."/>
            <person name="Kohn T."/>
            <person name="Peeters S.H."/>
            <person name="Heuer A."/>
            <person name="Rast P."/>
            <person name="Oberbeckmann S."/>
            <person name="Bunk B."/>
            <person name="Jeske O."/>
            <person name="Meyerdierks A."/>
            <person name="Storesund J.E."/>
            <person name="Kallscheuer N."/>
            <person name="Luecker S."/>
            <person name="Lage O.M."/>
            <person name="Pohl T."/>
            <person name="Merkel B.J."/>
            <person name="Hornburger P."/>
            <person name="Mueller R.-W."/>
            <person name="Bruemmer F."/>
            <person name="Labrenz M."/>
            <person name="Spormann A.M."/>
            <person name="Op den Camp H."/>
            <person name="Overmann J."/>
            <person name="Amann R."/>
            <person name="Jetten M.S.M."/>
            <person name="Mascher T."/>
            <person name="Medema M.H."/>
            <person name="Devos D.P."/>
            <person name="Kaster A.-K."/>
            <person name="Ovreas L."/>
            <person name="Rohde M."/>
            <person name="Galperin M.Y."/>
            <person name="Jogler C."/>
        </authorList>
    </citation>
    <scope>NUCLEOTIDE SEQUENCE [LARGE SCALE GENOMIC DNA]</scope>
    <source>
        <strain evidence="5 6">Mal4</strain>
    </source>
</reference>
<evidence type="ECO:0000313" key="5">
    <source>
        <dbReference type="EMBL" id="QDU41486.1"/>
    </source>
</evidence>
<dbReference type="EC" id="4.1.2.20" evidence="5"/>
<dbReference type="InterPro" id="IPR050251">
    <property type="entry name" value="HpcH-HpaI_aldolase"/>
</dbReference>
<dbReference type="EMBL" id="CP036275">
    <property type="protein sequence ID" value="QDU41486.1"/>
    <property type="molecule type" value="Genomic_DNA"/>
</dbReference>
<evidence type="ECO:0000313" key="6">
    <source>
        <dbReference type="Proteomes" id="UP000320496"/>
    </source>
</evidence>